<keyword evidence="4 7" id="KW-0067">ATP-binding</keyword>
<dbReference type="RefSeq" id="WP_343048518.1">
    <property type="nucleotide sequence ID" value="NZ_JACCFW010000001.1"/>
</dbReference>
<keyword evidence="5" id="KW-0046">Antibiotic resistance</keyword>
<dbReference type="InterPro" id="IPR050763">
    <property type="entry name" value="ABC_transporter_ATP-binding"/>
</dbReference>
<dbReference type="GO" id="GO:0016887">
    <property type="term" value="F:ATP hydrolysis activity"/>
    <property type="evidence" value="ECO:0007669"/>
    <property type="project" value="InterPro"/>
</dbReference>
<keyword evidence="8" id="KW-1185">Reference proteome</keyword>
<dbReference type="InterPro" id="IPR003593">
    <property type="entry name" value="AAA+_ATPase"/>
</dbReference>
<keyword evidence="3" id="KW-0547">Nucleotide-binding</keyword>
<dbReference type="PANTHER" id="PTHR42711:SF19">
    <property type="entry name" value="DOXORUBICIN RESISTANCE ATP-BINDING PROTEIN DRRA"/>
    <property type="match status" value="1"/>
</dbReference>
<dbReference type="CDD" id="cd03230">
    <property type="entry name" value="ABC_DR_subfamily_A"/>
    <property type="match status" value="1"/>
</dbReference>
<accession>A0A853DK03</accession>
<dbReference type="InterPro" id="IPR003439">
    <property type="entry name" value="ABC_transporter-like_ATP-bd"/>
</dbReference>
<organism evidence="7 8">
    <name type="scientific">Allobranchiibius huperziae</name>
    <dbReference type="NCBI Taxonomy" id="1874116"/>
    <lineage>
        <taxon>Bacteria</taxon>
        <taxon>Bacillati</taxon>
        <taxon>Actinomycetota</taxon>
        <taxon>Actinomycetes</taxon>
        <taxon>Micrococcales</taxon>
        <taxon>Dermacoccaceae</taxon>
        <taxon>Allobranchiibius</taxon>
    </lineage>
</organism>
<dbReference type="GO" id="GO:0005886">
    <property type="term" value="C:plasma membrane"/>
    <property type="evidence" value="ECO:0007669"/>
    <property type="project" value="UniProtKB-SubCell"/>
</dbReference>
<evidence type="ECO:0000256" key="1">
    <source>
        <dbReference type="ARBA" id="ARBA00004202"/>
    </source>
</evidence>
<sequence>MQHAVVFDGLSKAFGGRVAVDRLSLQIPVGSVYGVLGPNGAGKTTSMLMASGLLRPDAGRVQVLGHDVWADPVAAKALFGVAPDGLRLFDSLSAQELLRFVGELRSMPGPVIAERAAELLHVLGLADAANVVVADFSAGMTKKIGLACAMLHAPRVLILDEPFESVDPVSAQTMRAVIARYVAGGGTVVMSSHVMELVEAVCDHVAVIVGGRALAAGRTSDVQGGMSLHERFLQLAGVGVDELGSGLQWLQS</sequence>
<evidence type="ECO:0000256" key="4">
    <source>
        <dbReference type="ARBA" id="ARBA00022840"/>
    </source>
</evidence>
<dbReference type="AlphaFoldDB" id="A0A853DK03"/>
<dbReference type="PANTHER" id="PTHR42711">
    <property type="entry name" value="ABC TRANSPORTER ATP-BINDING PROTEIN"/>
    <property type="match status" value="1"/>
</dbReference>
<evidence type="ECO:0000256" key="3">
    <source>
        <dbReference type="ARBA" id="ARBA00022741"/>
    </source>
</evidence>
<protein>
    <submittedName>
        <fullName evidence="7">ABC-2 type transport system ATP-binding protein</fullName>
    </submittedName>
</protein>
<evidence type="ECO:0000256" key="5">
    <source>
        <dbReference type="ARBA" id="ARBA00023251"/>
    </source>
</evidence>
<comment type="caution">
    <text evidence="7">The sequence shown here is derived from an EMBL/GenBank/DDBJ whole genome shotgun (WGS) entry which is preliminary data.</text>
</comment>
<dbReference type="Gene3D" id="3.40.50.300">
    <property type="entry name" value="P-loop containing nucleotide triphosphate hydrolases"/>
    <property type="match status" value="1"/>
</dbReference>
<dbReference type="GO" id="GO:0005524">
    <property type="term" value="F:ATP binding"/>
    <property type="evidence" value="ECO:0007669"/>
    <property type="project" value="UniProtKB-KW"/>
</dbReference>
<dbReference type="Pfam" id="PF00005">
    <property type="entry name" value="ABC_tran"/>
    <property type="match status" value="1"/>
</dbReference>
<feature type="domain" description="ABC transporter" evidence="6">
    <location>
        <begin position="5"/>
        <end position="235"/>
    </location>
</feature>
<dbReference type="InterPro" id="IPR027417">
    <property type="entry name" value="P-loop_NTPase"/>
</dbReference>
<evidence type="ECO:0000259" key="6">
    <source>
        <dbReference type="PROSITE" id="PS50893"/>
    </source>
</evidence>
<dbReference type="GO" id="GO:0046677">
    <property type="term" value="P:response to antibiotic"/>
    <property type="evidence" value="ECO:0007669"/>
    <property type="project" value="UniProtKB-KW"/>
</dbReference>
<dbReference type="SUPFAM" id="SSF52540">
    <property type="entry name" value="P-loop containing nucleoside triphosphate hydrolases"/>
    <property type="match status" value="1"/>
</dbReference>
<proteinExistence type="predicted"/>
<gene>
    <name evidence="7" type="ORF">HNR15_002287</name>
</gene>
<evidence type="ECO:0000256" key="2">
    <source>
        <dbReference type="ARBA" id="ARBA00022448"/>
    </source>
</evidence>
<comment type="subcellular location">
    <subcellularLocation>
        <location evidence="1">Cell membrane</location>
        <topology evidence="1">Peripheral membrane protein</topology>
    </subcellularLocation>
</comment>
<reference evidence="7 8" key="1">
    <citation type="submission" date="2020-07" db="EMBL/GenBank/DDBJ databases">
        <title>Sequencing the genomes of 1000 actinobacteria strains.</title>
        <authorList>
            <person name="Klenk H.-P."/>
        </authorList>
    </citation>
    <scope>NUCLEOTIDE SEQUENCE [LARGE SCALE GENOMIC DNA]</scope>
    <source>
        <strain evidence="7 8">DSM 29531</strain>
    </source>
</reference>
<dbReference type="PROSITE" id="PS50893">
    <property type="entry name" value="ABC_TRANSPORTER_2"/>
    <property type="match status" value="1"/>
</dbReference>
<dbReference type="EMBL" id="JACCFW010000001">
    <property type="protein sequence ID" value="NYJ75324.1"/>
    <property type="molecule type" value="Genomic_DNA"/>
</dbReference>
<name>A0A853DK03_9MICO</name>
<dbReference type="SMART" id="SM00382">
    <property type="entry name" value="AAA"/>
    <property type="match status" value="1"/>
</dbReference>
<evidence type="ECO:0000313" key="8">
    <source>
        <dbReference type="Proteomes" id="UP000571817"/>
    </source>
</evidence>
<evidence type="ECO:0000313" key="7">
    <source>
        <dbReference type="EMBL" id="NYJ75324.1"/>
    </source>
</evidence>
<keyword evidence="2" id="KW-0813">Transport</keyword>
<dbReference type="Proteomes" id="UP000571817">
    <property type="component" value="Unassembled WGS sequence"/>
</dbReference>